<gene>
    <name evidence="2" type="ORF">BN1224_GiD_A_00730</name>
    <name evidence="3" type="ORF">BN1224_YK41_AG_00010</name>
</gene>
<feature type="compositionally biased region" description="Polar residues" evidence="1">
    <location>
        <begin position="23"/>
        <end position="33"/>
    </location>
</feature>
<dbReference type="AlphaFoldDB" id="A0A0F7WXH6"/>
<evidence type="ECO:0000313" key="3">
    <source>
        <dbReference type="EMBL" id="CRI72708.1"/>
    </source>
</evidence>
<accession>A0A0F7WXH6</accession>
<name>A0A0F7WXH6_CHLPN</name>
<dbReference type="EMBL" id="LN847008">
    <property type="protein sequence ID" value="CRI41072.1"/>
    <property type="molecule type" value="Genomic_DNA"/>
</dbReference>
<proteinExistence type="predicted"/>
<feature type="compositionally biased region" description="Pro residues" evidence="1">
    <location>
        <begin position="1"/>
        <end position="15"/>
    </location>
</feature>
<evidence type="ECO:0000313" key="2">
    <source>
        <dbReference type="EMBL" id="CRI41072.1"/>
    </source>
</evidence>
<evidence type="ECO:0000256" key="1">
    <source>
        <dbReference type="SAM" id="MobiDB-lite"/>
    </source>
</evidence>
<dbReference type="EMBL" id="LN849014">
    <property type="protein sequence ID" value="CRI72708.1"/>
    <property type="molecule type" value="Genomic_DNA"/>
</dbReference>
<feature type="region of interest" description="Disordered" evidence="1">
    <location>
        <begin position="1"/>
        <end position="40"/>
    </location>
</feature>
<dbReference type="PATRIC" id="fig|83558.18.peg.78"/>
<protein>
    <submittedName>
        <fullName evidence="2">Uncharacterized protein</fullName>
    </submittedName>
</protein>
<reference evidence="2" key="1">
    <citation type="submission" date="2015-05" db="EMBL/GenBank/DDBJ databases">
        <authorList>
            <person name="Rattei Thomas"/>
        </authorList>
    </citation>
    <scope>NUCLEOTIDE SEQUENCE</scope>
    <source>
        <strain evidence="2">GiD</strain>
        <strain evidence="3">YK41</strain>
    </source>
</reference>
<sequence>MTTPPPSRSSSPPPYDWIELQDLGNTNNNSSRATPPRSRR</sequence>
<organism evidence="2">
    <name type="scientific">Chlamydia pneumoniae</name>
    <name type="common">Chlamydophila pneumoniae</name>
    <dbReference type="NCBI Taxonomy" id="83558"/>
    <lineage>
        <taxon>Bacteria</taxon>
        <taxon>Pseudomonadati</taxon>
        <taxon>Chlamydiota</taxon>
        <taxon>Chlamydiia</taxon>
        <taxon>Chlamydiales</taxon>
        <taxon>Chlamydiaceae</taxon>
        <taxon>Chlamydia/Chlamydophila group</taxon>
        <taxon>Chlamydia</taxon>
    </lineage>
</organism>